<reference evidence="1 2" key="1">
    <citation type="submission" date="2016-07" db="EMBL/GenBank/DDBJ databases">
        <title>Pervasive Adenine N6-methylation of Active Genes in Fungi.</title>
        <authorList>
            <consortium name="DOE Joint Genome Institute"/>
            <person name="Mondo S.J."/>
            <person name="Dannebaum R.O."/>
            <person name="Kuo R.C."/>
            <person name="Labutti K."/>
            <person name="Haridas S."/>
            <person name="Kuo A."/>
            <person name="Salamov A."/>
            <person name="Ahrendt S.R."/>
            <person name="Lipzen A."/>
            <person name="Sullivan W."/>
            <person name="Andreopoulos W.B."/>
            <person name="Clum A."/>
            <person name="Lindquist E."/>
            <person name="Daum C."/>
            <person name="Ramamoorthy G.K."/>
            <person name="Gryganskyi A."/>
            <person name="Culley D."/>
            <person name="Magnuson J.K."/>
            <person name="James T.Y."/>
            <person name="O'Malley M.A."/>
            <person name="Stajich J.E."/>
            <person name="Spatafora J.W."/>
            <person name="Visel A."/>
            <person name="Grigoriev I.V."/>
        </authorList>
    </citation>
    <scope>NUCLEOTIDE SEQUENCE [LARGE SCALE GENOMIC DNA]</scope>
    <source>
        <strain evidence="1 2">CBS 115471</strain>
    </source>
</reference>
<dbReference type="AlphaFoldDB" id="A0A1Y1ZGF2"/>
<name>A0A1Y1ZGF2_9PLEO</name>
<evidence type="ECO:0000313" key="1">
    <source>
        <dbReference type="EMBL" id="ORY09289.1"/>
    </source>
</evidence>
<keyword evidence="2" id="KW-1185">Reference proteome</keyword>
<protein>
    <submittedName>
        <fullName evidence="1">Uncharacterized protein</fullName>
    </submittedName>
</protein>
<sequence>MTTTTTIMMTWSLVLTLFCCLFWTRSQRALRLRAQTPPPHARVHSLLPDRDSEWIHEIPWDIEKIRLLVEILTPDQLSDLEDTKVRRAKEEAKANPIYAARLHAYIVAERLALKNMV</sequence>
<gene>
    <name evidence="1" type="ORF">BCR34DRAFT_602936</name>
</gene>
<evidence type="ECO:0000313" key="2">
    <source>
        <dbReference type="Proteomes" id="UP000193144"/>
    </source>
</evidence>
<dbReference type="Proteomes" id="UP000193144">
    <property type="component" value="Unassembled WGS sequence"/>
</dbReference>
<comment type="caution">
    <text evidence="1">The sequence shown here is derived from an EMBL/GenBank/DDBJ whole genome shotgun (WGS) entry which is preliminary data.</text>
</comment>
<accession>A0A1Y1ZGF2</accession>
<proteinExistence type="predicted"/>
<organism evidence="1 2">
    <name type="scientific">Clohesyomyces aquaticus</name>
    <dbReference type="NCBI Taxonomy" id="1231657"/>
    <lineage>
        <taxon>Eukaryota</taxon>
        <taxon>Fungi</taxon>
        <taxon>Dikarya</taxon>
        <taxon>Ascomycota</taxon>
        <taxon>Pezizomycotina</taxon>
        <taxon>Dothideomycetes</taxon>
        <taxon>Pleosporomycetidae</taxon>
        <taxon>Pleosporales</taxon>
        <taxon>Lindgomycetaceae</taxon>
        <taxon>Clohesyomyces</taxon>
    </lineage>
</organism>
<dbReference type="EMBL" id="MCFA01000088">
    <property type="protein sequence ID" value="ORY09289.1"/>
    <property type="molecule type" value="Genomic_DNA"/>
</dbReference>